<reference evidence="2" key="1">
    <citation type="journal article" date="2022" name="bioRxiv">
        <title>Sequencing and chromosome-scale assembly of the giantPleurodeles waltlgenome.</title>
        <authorList>
            <person name="Brown T."/>
            <person name="Elewa A."/>
            <person name="Iarovenko S."/>
            <person name="Subramanian E."/>
            <person name="Araus A.J."/>
            <person name="Petzold A."/>
            <person name="Susuki M."/>
            <person name="Suzuki K.-i.T."/>
            <person name="Hayashi T."/>
            <person name="Toyoda A."/>
            <person name="Oliveira C."/>
            <person name="Osipova E."/>
            <person name="Leigh N.D."/>
            <person name="Simon A."/>
            <person name="Yun M.H."/>
        </authorList>
    </citation>
    <scope>NUCLEOTIDE SEQUENCE</scope>
    <source>
        <strain evidence="2">20211129_DDA</strain>
        <tissue evidence="2">Liver</tissue>
    </source>
</reference>
<gene>
    <name evidence="2" type="ORF">NDU88_002054</name>
</gene>
<evidence type="ECO:0000313" key="3">
    <source>
        <dbReference type="Proteomes" id="UP001066276"/>
    </source>
</evidence>
<dbReference type="EMBL" id="JANPWB010000008">
    <property type="protein sequence ID" value="KAJ1161570.1"/>
    <property type="molecule type" value="Genomic_DNA"/>
</dbReference>
<evidence type="ECO:0000313" key="2">
    <source>
        <dbReference type="EMBL" id="KAJ1161570.1"/>
    </source>
</evidence>
<evidence type="ECO:0000256" key="1">
    <source>
        <dbReference type="SAM" id="MobiDB-lite"/>
    </source>
</evidence>
<accession>A0AAV7SDU7</accession>
<name>A0AAV7SDU7_PLEWA</name>
<organism evidence="2 3">
    <name type="scientific">Pleurodeles waltl</name>
    <name type="common">Iberian ribbed newt</name>
    <dbReference type="NCBI Taxonomy" id="8319"/>
    <lineage>
        <taxon>Eukaryota</taxon>
        <taxon>Metazoa</taxon>
        <taxon>Chordata</taxon>
        <taxon>Craniata</taxon>
        <taxon>Vertebrata</taxon>
        <taxon>Euteleostomi</taxon>
        <taxon>Amphibia</taxon>
        <taxon>Batrachia</taxon>
        <taxon>Caudata</taxon>
        <taxon>Salamandroidea</taxon>
        <taxon>Salamandridae</taxon>
        <taxon>Pleurodelinae</taxon>
        <taxon>Pleurodeles</taxon>
    </lineage>
</organism>
<protein>
    <submittedName>
        <fullName evidence="2">Uncharacterized protein</fullName>
    </submittedName>
</protein>
<sequence length="178" mass="18919">MAVSLRGLGAVSSWSPTSHLTFFQVFCSVLHRRSCRGSSESDSTSPGGPARPRLSSARSFGVGSSVGSGAGQSPGIRPGIRPGVVRSSPLFHPAPPVRILPDSGRPVCGRRSGYCVGRPVRTCCIAGFRCSVFLIVLSISHSYLIVFVCNAWDFGALSGSFCWLWTELTLERPFTAPS</sequence>
<keyword evidence="3" id="KW-1185">Reference proteome</keyword>
<comment type="caution">
    <text evidence="2">The sequence shown here is derived from an EMBL/GenBank/DDBJ whole genome shotgun (WGS) entry which is preliminary data.</text>
</comment>
<dbReference type="AlphaFoldDB" id="A0AAV7SDU7"/>
<proteinExistence type="predicted"/>
<dbReference type="Proteomes" id="UP001066276">
    <property type="component" value="Chromosome 4_2"/>
</dbReference>
<feature type="region of interest" description="Disordered" evidence="1">
    <location>
        <begin position="38"/>
        <end position="78"/>
    </location>
</feature>